<keyword evidence="4" id="KW-0560">Oxidoreductase</keyword>
<evidence type="ECO:0000256" key="1">
    <source>
        <dbReference type="ARBA" id="ARBA00004496"/>
    </source>
</evidence>
<dbReference type="Pfam" id="PF00106">
    <property type="entry name" value="adh_short"/>
    <property type="match status" value="1"/>
</dbReference>
<keyword evidence="6" id="KW-1185">Reference proteome</keyword>
<keyword evidence="2" id="KW-0963">Cytoplasm</keyword>
<evidence type="ECO:0000313" key="5">
    <source>
        <dbReference type="EMBL" id="KAF8821835.1"/>
    </source>
</evidence>
<protein>
    <submittedName>
        <fullName evidence="5">Oxidoreductase, short chain dehydrogenase/reductase family protein</fullName>
    </submittedName>
</protein>
<dbReference type="PANTHER" id="PTHR44085">
    <property type="entry name" value="SEPIAPTERIN REDUCTASE"/>
    <property type="match status" value="1"/>
</dbReference>
<evidence type="ECO:0000256" key="4">
    <source>
        <dbReference type="ARBA" id="ARBA00023002"/>
    </source>
</evidence>
<name>A0ABQ7JD43_9APIC</name>
<comment type="subcellular location">
    <subcellularLocation>
        <location evidence="1">Cytoplasm</location>
    </subcellularLocation>
</comment>
<dbReference type="InterPro" id="IPR002347">
    <property type="entry name" value="SDR_fam"/>
</dbReference>
<comment type="caution">
    <text evidence="5">The sequence shown here is derived from an EMBL/GenBank/DDBJ whole genome shotgun (WGS) entry which is preliminary data.</text>
</comment>
<reference evidence="5 6" key="1">
    <citation type="journal article" date="2020" name="bioRxiv">
        <title>Metabolic contributions of an alphaproteobacterial endosymbiont in the apicomplexan Cardiosporidium cionae.</title>
        <authorList>
            <person name="Hunter E.S."/>
            <person name="Paight C.J."/>
            <person name="Lane C.E."/>
        </authorList>
    </citation>
    <scope>NUCLEOTIDE SEQUENCE [LARGE SCALE GENOMIC DNA]</scope>
    <source>
        <strain evidence="5">ESH_2018</strain>
    </source>
</reference>
<dbReference type="SUPFAM" id="SSF51735">
    <property type="entry name" value="NAD(P)-binding Rossmann-fold domains"/>
    <property type="match status" value="1"/>
</dbReference>
<dbReference type="InterPro" id="IPR051721">
    <property type="entry name" value="Biopterin_syn/organic_redct"/>
</dbReference>
<dbReference type="Gene3D" id="3.40.50.720">
    <property type="entry name" value="NAD(P)-binding Rossmann-like Domain"/>
    <property type="match status" value="1"/>
</dbReference>
<accession>A0ABQ7JD43</accession>
<sequence>MAPTAQQDTLFILLGASRGYGRSIVKIAAKCIGQQIRRALFIGRDVPGMQETALALSDVNPNITSSFHKLDLSDNGDVIQKEISLILSLPMLLTGIRKLYIFLNSGLLTPAFFASHHLPEAIYKSTAVNFASFCIVNTELMKFLHTISADMQKNVGGDIPVLKTVRIIQISSGAAVRPIPALSIYCSVKAARNMYFQVLAKEIELEADLQRFDIKLLNWSPGPMETSMFQELRESDLPARTDMMQHMSLISTEESATHLFTILQKDSYPSAAIIDVFD</sequence>
<dbReference type="EMBL" id="JADAQX010000120">
    <property type="protein sequence ID" value="KAF8821835.1"/>
    <property type="molecule type" value="Genomic_DNA"/>
</dbReference>
<dbReference type="InterPro" id="IPR036291">
    <property type="entry name" value="NAD(P)-bd_dom_sf"/>
</dbReference>
<dbReference type="Proteomes" id="UP000823046">
    <property type="component" value="Unassembled WGS sequence"/>
</dbReference>
<evidence type="ECO:0000313" key="6">
    <source>
        <dbReference type="Proteomes" id="UP000823046"/>
    </source>
</evidence>
<evidence type="ECO:0000256" key="2">
    <source>
        <dbReference type="ARBA" id="ARBA00022490"/>
    </source>
</evidence>
<keyword evidence="3" id="KW-0521">NADP</keyword>
<evidence type="ECO:0000256" key="3">
    <source>
        <dbReference type="ARBA" id="ARBA00022857"/>
    </source>
</evidence>
<organism evidence="5 6">
    <name type="scientific">Cardiosporidium cionae</name>
    <dbReference type="NCBI Taxonomy" id="476202"/>
    <lineage>
        <taxon>Eukaryota</taxon>
        <taxon>Sar</taxon>
        <taxon>Alveolata</taxon>
        <taxon>Apicomplexa</taxon>
        <taxon>Aconoidasida</taxon>
        <taxon>Nephromycida</taxon>
        <taxon>Cardiosporidium</taxon>
    </lineage>
</organism>
<dbReference type="PANTHER" id="PTHR44085:SF2">
    <property type="entry name" value="SEPIAPTERIN REDUCTASE"/>
    <property type="match status" value="1"/>
</dbReference>
<proteinExistence type="predicted"/>
<gene>
    <name evidence="5" type="ORF">IE077_001488</name>
</gene>